<name>A0A2U1QAU8_ARTAN</name>
<gene>
    <name evidence="2" type="ORF">CTI12_AA052970</name>
</gene>
<feature type="region of interest" description="Disordered" evidence="1">
    <location>
        <begin position="39"/>
        <end position="71"/>
    </location>
</feature>
<proteinExistence type="predicted"/>
<accession>A0A2U1QAU8</accession>
<comment type="caution">
    <text evidence="2">The sequence shown here is derived from an EMBL/GenBank/DDBJ whole genome shotgun (WGS) entry which is preliminary data.</text>
</comment>
<evidence type="ECO:0000313" key="2">
    <source>
        <dbReference type="EMBL" id="PWA95113.1"/>
    </source>
</evidence>
<evidence type="ECO:0000313" key="3">
    <source>
        <dbReference type="Proteomes" id="UP000245207"/>
    </source>
</evidence>
<dbReference type="Proteomes" id="UP000245207">
    <property type="component" value="Unassembled WGS sequence"/>
</dbReference>
<feature type="compositionally biased region" description="Acidic residues" evidence="1">
    <location>
        <begin position="62"/>
        <end position="71"/>
    </location>
</feature>
<keyword evidence="3" id="KW-1185">Reference proteome</keyword>
<evidence type="ECO:0000256" key="1">
    <source>
        <dbReference type="SAM" id="MobiDB-lite"/>
    </source>
</evidence>
<sequence length="71" mass="8003">MAERQVGEVLLKVIVGLCGGGLLGGYVTRKAILEQQHEQSLYERHQSPSVRGRPHNRQLKVDDEEDNHNGR</sequence>
<protein>
    <submittedName>
        <fullName evidence="2">Uncharacterized protein</fullName>
    </submittedName>
</protein>
<organism evidence="2 3">
    <name type="scientific">Artemisia annua</name>
    <name type="common">Sweet wormwood</name>
    <dbReference type="NCBI Taxonomy" id="35608"/>
    <lineage>
        <taxon>Eukaryota</taxon>
        <taxon>Viridiplantae</taxon>
        <taxon>Streptophyta</taxon>
        <taxon>Embryophyta</taxon>
        <taxon>Tracheophyta</taxon>
        <taxon>Spermatophyta</taxon>
        <taxon>Magnoliopsida</taxon>
        <taxon>eudicotyledons</taxon>
        <taxon>Gunneridae</taxon>
        <taxon>Pentapetalae</taxon>
        <taxon>asterids</taxon>
        <taxon>campanulids</taxon>
        <taxon>Asterales</taxon>
        <taxon>Asteraceae</taxon>
        <taxon>Asteroideae</taxon>
        <taxon>Anthemideae</taxon>
        <taxon>Artemisiinae</taxon>
        <taxon>Artemisia</taxon>
    </lineage>
</organism>
<dbReference type="AlphaFoldDB" id="A0A2U1QAU8"/>
<reference evidence="2 3" key="1">
    <citation type="journal article" date="2018" name="Mol. Plant">
        <title>The genome of Artemisia annua provides insight into the evolution of Asteraceae family and artemisinin biosynthesis.</title>
        <authorList>
            <person name="Shen Q."/>
            <person name="Zhang L."/>
            <person name="Liao Z."/>
            <person name="Wang S."/>
            <person name="Yan T."/>
            <person name="Shi P."/>
            <person name="Liu M."/>
            <person name="Fu X."/>
            <person name="Pan Q."/>
            <person name="Wang Y."/>
            <person name="Lv Z."/>
            <person name="Lu X."/>
            <person name="Zhang F."/>
            <person name="Jiang W."/>
            <person name="Ma Y."/>
            <person name="Chen M."/>
            <person name="Hao X."/>
            <person name="Li L."/>
            <person name="Tang Y."/>
            <person name="Lv G."/>
            <person name="Zhou Y."/>
            <person name="Sun X."/>
            <person name="Brodelius P.E."/>
            <person name="Rose J.K.C."/>
            <person name="Tang K."/>
        </authorList>
    </citation>
    <scope>NUCLEOTIDE SEQUENCE [LARGE SCALE GENOMIC DNA]</scope>
    <source>
        <strain evidence="3">cv. Huhao1</strain>
        <tissue evidence="2">Leaf</tissue>
    </source>
</reference>
<dbReference type="EMBL" id="PKPP01000263">
    <property type="protein sequence ID" value="PWA95113.1"/>
    <property type="molecule type" value="Genomic_DNA"/>
</dbReference>